<evidence type="ECO:0000313" key="3">
    <source>
        <dbReference type="EMBL" id="GAA4002881.1"/>
    </source>
</evidence>
<dbReference type="InterPro" id="IPR025665">
    <property type="entry name" value="Beta-barrel_OMP_2"/>
</dbReference>
<keyword evidence="1" id="KW-0732">Signal</keyword>
<sequence>MLWQPTAQTVTFAPPFSSLPAAMKRLVLLLSGLLCLHAAQAQLGVKAGVNAAVLDGKIDQNTDYKIYYHAGLLYQYSIVGPLSIQPELLYSLQGTETKSDFENYDTKLHYLNLPVLAKISLGPVFVEAGPQFGLLLMARDAGTLLVSAPGATAQYGSTSRQVEEQYKKGDFSVCAGAGLKLGPILLGGRLNAGVNDINDVKSVTGVNDPKLRNRVFQAYLAVQLGQ</sequence>
<protein>
    <submittedName>
        <fullName evidence="3">Porin family protein</fullName>
    </submittedName>
</protein>
<reference evidence="4" key="1">
    <citation type="journal article" date="2019" name="Int. J. Syst. Evol. Microbiol.">
        <title>The Global Catalogue of Microorganisms (GCM) 10K type strain sequencing project: providing services to taxonomists for standard genome sequencing and annotation.</title>
        <authorList>
            <consortium name="The Broad Institute Genomics Platform"/>
            <consortium name="The Broad Institute Genome Sequencing Center for Infectious Disease"/>
            <person name="Wu L."/>
            <person name="Ma J."/>
        </authorList>
    </citation>
    <scope>NUCLEOTIDE SEQUENCE [LARGE SCALE GENOMIC DNA]</scope>
    <source>
        <strain evidence="4">JCM 17224</strain>
    </source>
</reference>
<accession>A0ABP7RVK7</accession>
<organism evidence="3 4">
    <name type="scientific">Hymenobacter fastidiosus</name>
    <dbReference type="NCBI Taxonomy" id="486264"/>
    <lineage>
        <taxon>Bacteria</taxon>
        <taxon>Pseudomonadati</taxon>
        <taxon>Bacteroidota</taxon>
        <taxon>Cytophagia</taxon>
        <taxon>Cytophagales</taxon>
        <taxon>Hymenobacteraceae</taxon>
        <taxon>Hymenobacter</taxon>
    </lineage>
</organism>
<evidence type="ECO:0000313" key="4">
    <source>
        <dbReference type="Proteomes" id="UP001500567"/>
    </source>
</evidence>
<comment type="caution">
    <text evidence="3">The sequence shown here is derived from an EMBL/GenBank/DDBJ whole genome shotgun (WGS) entry which is preliminary data.</text>
</comment>
<dbReference type="Pfam" id="PF13568">
    <property type="entry name" value="OMP_b-brl_2"/>
    <property type="match status" value="1"/>
</dbReference>
<evidence type="ECO:0000256" key="1">
    <source>
        <dbReference type="SAM" id="SignalP"/>
    </source>
</evidence>
<feature type="domain" description="Outer membrane protein beta-barrel" evidence="2">
    <location>
        <begin position="41"/>
        <end position="197"/>
    </location>
</feature>
<keyword evidence="4" id="KW-1185">Reference proteome</keyword>
<dbReference type="Proteomes" id="UP001500567">
    <property type="component" value="Unassembled WGS sequence"/>
</dbReference>
<name>A0ABP7RVK7_9BACT</name>
<feature type="chain" id="PRO_5047240752" evidence="1">
    <location>
        <begin position="42"/>
        <end position="226"/>
    </location>
</feature>
<dbReference type="EMBL" id="BAABDJ010000007">
    <property type="protein sequence ID" value="GAA4002881.1"/>
    <property type="molecule type" value="Genomic_DNA"/>
</dbReference>
<proteinExistence type="predicted"/>
<feature type="signal peptide" evidence="1">
    <location>
        <begin position="1"/>
        <end position="41"/>
    </location>
</feature>
<evidence type="ECO:0000259" key="2">
    <source>
        <dbReference type="Pfam" id="PF13568"/>
    </source>
</evidence>
<gene>
    <name evidence="3" type="ORF">GCM10022408_12950</name>
</gene>